<sequence>MPTVLNILGCRVVIYPNDHRPAHIHVIGNGCEAVFRLNCPHGPPDLRENHGFTRSALSKILAQLAKNLTVLCTQWKAIHEHY</sequence>
<accession>A0A5C7G2J3</accession>
<dbReference type="Pfam" id="PF13711">
    <property type="entry name" value="DUF4160"/>
    <property type="match status" value="1"/>
</dbReference>
<protein>
    <submittedName>
        <fullName evidence="1">DUF4160 domain-containing protein</fullName>
    </submittedName>
</protein>
<dbReference type="AlphaFoldDB" id="A0A5C7G2J3"/>
<dbReference type="InterPro" id="IPR025427">
    <property type="entry name" value="DUF4160"/>
</dbReference>
<dbReference type="RefSeq" id="WP_147936458.1">
    <property type="nucleotide sequence ID" value="NZ_VPFD01000025.1"/>
</dbReference>
<dbReference type="EMBL" id="VPFD01000025">
    <property type="protein sequence ID" value="TXF97515.1"/>
    <property type="molecule type" value="Genomic_DNA"/>
</dbReference>
<evidence type="ECO:0000313" key="2">
    <source>
        <dbReference type="Proteomes" id="UP000321413"/>
    </source>
</evidence>
<keyword evidence="2" id="KW-1185">Reference proteome</keyword>
<dbReference type="Proteomes" id="UP000321413">
    <property type="component" value="Unassembled WGS sequence"/>
</dbReference>
<organism evidence="1 2">
    <name type="scientific">Massilia arenae</name>
    <dbReference type="NCBI Taxonomy" id="2603288"/>
    <lineage>
        <taxon>Bacteria</taxon>
        <taxon>Pseudomonadati</taxon>
        <taxon>Pseudomonadota</taxon>
        <taxon>Betaproteobacteria</taxon>
        <taxon>Burkholderiales</taxon>
        <taxon>Oxalobacteraceae</taxon>
        <taxon>Telluria group</taxon>
        <taxon>Massilia</taxon>
    </lineage>
</organism>
<proteinExistence type="predicted"/>
<evidence type="ECO:0000313" key="1">
    <source>
        <dbReference type="EMBL" id="TXF97515.1"/>
    </source>
</evidence>
<gene>
    <name evidence="1" type="ORF">FVD38_20105</name>
</gene>
<comment type="caution">
    <text evidence="1">The sequence shown here is derived from an EMBL/GenBank/DDBJ whole genome shotgun (WGS) entry which is preliminary data.</text>
</comment>
<reference evidence="1 2" key="1">
    <citation type="submission" date="2019-08" db="EMBL/GenBank/DDBJ databases">
        <title>Massilia golmudensis sp. nov., isolated from sand in the Qinghai-Tibetan Plateau.</title>
        <authorList>
            <person name="Zhang B."/>
        </authorList>
    </citation>
    <scope>NUCLEOTIDE SEQUENCE [LARGE SCALE GENOMIC DNA]</scope>
    <source>
        <strain evidence="1 2">GEM5</strain>
    </source>
</reference>
<name>A0A5C7G2J3_9BURK</name>